<dbReference type="GO" id="GO:0033068">
    <property type="term" value="P:macrolide biosynthetic process"/>
    <property type="evidence" value="ECO:0007669"/>
    <property type="project" value="UniProtKB-ARBA"/>
</dbReference>
<dbReference type="SMART" id="SM00823">
    <property type="entry name" value="PKS_PP"/>
    <property type="match status" value="3"/>
</dbReference>
<dbReference type="Pfam" id="PF02801">
    <property type="entry name" value="Ketoacyl-synt_C"/>
    <property type="match status" value="3"/>
</dbReference>
<dbReference type="CDD" id="cd05195">
    <property type="entry name" value="enoyl_red"/>
    <property type="match status" value="1"/>
</dbReference>
<dbReference type="SUPFAM" id="SSF53901">
    <property type="entry name" value="Thiolase-like"/>
    <property type="match status" value="3"/>
</dbReference>
<organism evidence="13 14">
    <name type="scientific">Streptomyces cinnamoneus</name>
    <name type="common">Streptoverticillium cinnamoneum</name>
    <dbReference type="NCBI Taxonomy" id="53446"/>
    <lineage>
        <taxon>Bacteria</taxon>
        <taxon>Bacillati</taxon>
        <taxon>Actinomycetota</taxon>
        <taxon>Actinomycetes</taxon>
        <taxon>Kitasatosporales</taxon>
        <taxon>Streptomycetaceae</taxon>
        <taxon>Streptomyces</taxon>
        <taxon>Streptomyces cinnamoneus group</taxon>
    </lineage>
</organism>
<dbReference type="SMART" id="SM00826">
    <property type="entry name" value="PKS_DH"/>
    <property type="match status" value="1"/>
</dbReference>
<dbReference type="InterPro" id="IPR015083">
    <property type="entry name" value="NorB/c/GfsB-D-like_docking"/>
</dbReference>
<dbReference type="InterPro" id="IPR014031">
    <property type="entry name" value="Ketoacyl_synth_C"/>
</dbReference>
<keyword evidence="7" id="KW-0511">Multifunctional enzyme</keyword>
<dbReference type="InterPro" id="IPR009081">
    <property type="entry name" value="PP-bd_ACP"/>
</dbReference>
<dbReference type="SUPFAM" id="SSF47336">
    <property type="entry name" value="ACP-like"/>
    <property type="match status" value="3"/>
</dbReference>
<dbReference type="InterPro" id="IPR013968">
    <property type="entry name" value="PKS_KR"/>
</dbReference>
<protein>
    <submittedName>
        <fullName evidence="13">Uncharacterized protein</fullName>
    </submittedName>
</protein>
<keyword evidence="4" id="KW-0597">Phosphoprotein</keyword>
<evidence type="ECO:0000256" key="8">
    <source>
        <dbReference type="ARBA" id="ARBA00023315"/>
    </source>
</evidence>
<dbReference type="Gene3D" id="1.10.1200.10">
    <property type="entry name" value="ACP-like"/>
    <property type="match status" value="3"/>
</dbReference>
<reference evidence="13 14" key="1">
    <citation type="journal article" date="2017" name="Biochemistry">
        <title>Identification of the Biosynthetic Pathway for the Antibiotic Bicyclomycin.</title>
        <authorList>
            <person name="Patteson J."/>
            <person name="Cai W."/>
            <person name="Johnson R.A."/>
            <person name="Santa Maria K."/>
            <person name="Li B."/>
        </authorList>
    </citation>
    <scope>NUCLEOTIDE SEQUENCE [LARGE SCALE GENOMIC DNA]</scope>
    <source>
        <strain evidence="13 14">ATCC 21532</strain>
    </source>
</reference>
<dbReference type="InterPro" id="IPR014030">
    <property type="entry name" value="Ketoacyl_synth_N"/>
</dbReference>
<dbReference type="SUPFAM" id="SSF55048">
    <property type="entry name" value="Probable ACP-binding domain of malonyl-CoA ACP transacylase"/>
    <property type="match status" value="3"/>
</dbReference>
<dbReference type="InterPro" id="IPR041618">
    <property type="entry name" value="PKS_DE"/>
</dbReference>
<dbReference type="Gene3D" id="6.10.140.1830">
    <property type="match status" value="1"/>
</dbReference>
<dbReference type="SMART" id="SM00827">
    <property type="entry name" value="PKS_AT"/>
    <property type="match status" value="3"/>
</dbReference>
<dbReference type="SMART" id="SM00829">
    <property type="entry name" value="PKS_ER"/>
    <property type="match status" value="1"/>
</dbReference>
<dbReference type="NCBIfam" id="NF045894">
    <property type="entry name" value="PKS_plus_SDR"/>
    <property type="match status" value="2"/>
</dbReference>
<dbReference type="Pfam" id="PF14765">
    <property type="entry name" value="PS-DH"/>
    <property type="match status" value="1"/>
</dbReference>
<evidence type="ECO:0000256" key="2">
    <source>
        <dbReference type="ARBA" id="ARBA00004792"/>
    </source>
</evidence>
<dbReference type="Pfam" id="PF13602">
    <property type="entry name" value="ADH_zinc_N_2"/>
    <property type="match status" value="1"/>
</dbReference>
<feature type="domain" description="Ketosynthase family 3 (KS3)" evidence="11">
    <location>
        <begin position="33"/>
        <end position="461"/>
    </location>
</feature>
<dbReference type="Pfam" id="PF08990">
    <property type="entry name" value="Docking"/>
    <property type="match status" value="1"/>
</dbReference>
<dbReference type="FunFam" id="3.40.50.720:FF:000209">
    <property type="entry name" value="Polyketide synthase Pks12"/>
    <property type="match status" value="1"/>
</dbReference>
<dbReference type="InterPro" id="IPR036291">
    <property type="entry name" value="NAD(P)-bd_dom_sf"/>
</dbReference>
<name>A0A2G1XKT8_STRCJ</name>
<dbReference type="PROSITE" id="PS01162">
    <property type="entry name" value="QOR_ZETA_CRYSTAL"/>
    <property type="match status" value="1"/>
</dbReference>
<dbReference type="InterPro" id="IPR016036">
    <property type="entry name" value="Malonyl_transacylase_ACP-bd"/>
</dbReference>
<dbReference type="Pfam" id="PF00698">
    <property type="entry name" value="Acyl_transf_1"/>
    <property type="match status" value="3"/>
</dbReference>
<dbReference type="Pfam" id="PF22953">
    <property type="entry name" value="SpnB_Rossmann"/>
    <property type="match status" value="1"/>
</dbReference>
<dbReference type="InterPro" id="IPR042104">
    <property type="entry name" value="PKS_dehydratase_sf"/>
</dbReference>
<dbReference type="CDD" id="cd08956">
    <property type="entry name" value="KR_3_FAS_SDR_x"/>
    <property type="match status" value="1"/>
</dbReference>
<evidence type="ECO:0000259" key="12">
    <source>
        <dbReference type="PROSITE" id="PS52019"/>
    </source>
</evidence>
<evidence type="ECO:0000256" key="9">
    <source>
        <dbReference type="PROSITE-ProRule" id="PRU01363"/>
    </source>
</evidence>
<evidence type="ECO:0000256" key="7">
    <source>
        <dbReference type="ARBA" id="ARBA00023268"/>
    </source>
</evidence>
<dbReference type="InterPro" id="IPR036736">
    <property type="entry name" value="ACP-like_sf"/>
</dbReference>
<dbReference type="InterPro" id="IPR020806">
    <property type="entry name" value="PKS_PP-bd"/>
</dbReference>
<comment type="caution">
    <text evidence="13">The sequence shown here is derived from an EMBL/GenBank/DDBJ whole genome shotgun (WGS) entry which is preliminary data.</text>
</comment>
<dbReference type="PROSITE" id="PS52019">
    <property type="entry name" value="PKS_MFAS_DH"/>
    <property type="match status" value="1"/>
</dbReference>
<feature type="domain" description="Carrier" evidence="10">
    <location>
        <begin position="3520"/>
        <end position="3595"/>
    </location>
</feature>
<evidence type="ECO:0000256" key="6">
    <source>
        <dbReference type="ARBA" id="ARBA00023194"/>
    </source>
</evidence>
<keyword evidence="8" id="KW-0012">Acyltransferase</keyword>
<dbReference type="InterPro" id="IPR020843">
    <property type="entry name" value="ER"/>
</dbReference>
<dbReference type="GO" id="GO:0031177">
    <property type="term" value="F:phosphopantetheine binding"/>
    <property type="evidence" value="ECO:0007669"/>
    <property type="project" value="InterPro"/>
</dbReference>
<dbReference type="CDD" id="cd00833">
    <property type="entry name" value="PKS"/>
    <property type="match status" value="3"/>
</dbReference>
<dbReference type="InterPro" id="IPR032821">
    <property type="entry name" value="PKS_assoc"/>
</dbReference>
<dbReference type="OrthoDB" id="9778690at2"/>
<dbReference type="GO" id="GO:0006633">
    <property type="term" value="P:fatty acid biosynthetic process"/>
    <property type="evidence" value="ECO:0007669"/>
    <property type="project" value="InterPro"/>
</dbReference>
<dbReference type="InterPro" id="IPR002364">
    <property type="entry name" value="Quin_OxRdtase/zeta-crystal_CS"/>
</dbReference>
<dbReference type="InterPro" id="IPR016035">
    <property type="entry name" value="Acyl_Trfase/lysoPLipase"/>
</dbReference>
<dbReference type="EMBL" id="NHZO01000136">
    <property type="protein sequence ID" value="PHQ51840.1"/>
    <property type="molecule type" value="Genomic_DNA"/>
</dbReference>
<dbReference type="SUPFAM" id="SSF52151">
    <property type="entry name" value="FabD/lysophospholipase-like"/>
    <property type="match status" value="3"/>
</dbReference>
<dbReference type="PROSITE" id="PS00012">
    <property type="entry name" value="PHOSPHOPANTETHEINE"/>
    <property type="match status" value="3"/>
</dbReference>
<keyword evidence="5" id="KW-0808">Transferase</keyword>
<feature type="domain" description="PKS/mFAS DH" evidence="12">
    <location>
        <begin position="928"/>
        <end position="1204"/>
    </location>
</feature>
<dbReference type="Pfam" id="PF08659">
    <property type="entry name" value="KR"/>
    <property type="match status" value="3"/>
</dbReference>
<dbReference type="PROSITE" id="PS52004">
    <property type="entry name" value="KS3_2"/>
    <property type="match status" value="3"/>
</dbReference>
<dbReference type="Gene3D" id="3.40.50.720">
    <property type="entry name" value="NAD(P)-binding Rossmann-like Domain"/>
    <property type="match status" value="3"/>
</dbReference>
<dbReference type="GO" id="GO:0016491">
    <property type="term" value="F:oxidoreductase activity"/>
    <property type="evidence" value="ECO:0007669"/>
    <property type="project" value="InterPro"/>
</dbReference>
<evidence type="ECO:0000256" key="3">
    <source>
        <dbReference type="ARBA" id="ARBA00022450"/>
    </source>
</evidence>
<feature type="domain" description="Ketosynthase family 3 (KS3)" evidence="11">
    <location>
        <begin position="2096"/>
        <end position="2522"/>
    </location>
</feature>
<evidence type="ECO:0000256" key="1">
    <source>
        <dbReference type="ARBA" id="ARBA00001957"/>
    </source>
</evidence>
<sequence length="5201" mass="542859">MSNEEKFLEYLKRVTADLREARKRLREVEDQDSEPIALVAMGCRYPGGVETPEDLWRLVADGADGISPFPADRGWDLEGLFDADPESSGTSYAREGGFIEGAAEFDPGFFGISPREAMAMDPQQRLLLETSWEVFERAGIDPSSLRGSQTGVFVGAYSQGYGNALEASVEAANVEGHLATGAATSIVSGRIAYTLGLEGPAVTLDTACSSALVALHLACQSLRKGECSMALAGGVAVMATPGAFTEFSRQRGLASDGRCKPFAADADGTSWSEGAGLLLLEKLSDAQRNGHRVLAVIRGSAVNQDGVSNGLTAPNGRSQQKVIRQALTNARLSAAEVDAVEAHGTGTSLGDPIEAQALLATYGQGRPADQPLWLGSVKSNIGHSQAAAGVAGIIKMVMALRVGVLPQTLHVGEPTPNVDWSAGAVELLTEARPWPETGRPRRAAVSSFSFSGTNAHVIVEQAPEPEETEPAAEQAGPSTLQVVPWLLSGKTAGALRDQAARLRDHVEARADLSPADLGFSLATTRAALDHRAVVVGRDRDELLRGVTALAEEAPGAGVVTGVARGTGQLAVLFSGQGSQRAGMGRGLYEAFPVFAEALDAVCGAFDGVLERPLREVMFEQGEALDQTGFTQPGLFALEVALYRLVESWGVRPDFVTGHSIGELAAAHVAGVLSLGDAVTLVAARGRLMQALPAGGAMLAVGADEATVAAYLEGREAQVSIAAVNGPSSVVIAGDEDVVVELGETFAQAGHKTRRLRVSHAFHSPHMDAMLEDFRQVAEGLTYEQPSIPVVSNLTGQAEDVASADYWVRHVRGAVRFGEGVRWLEDQGVTTFFELGPDGVLSGMAQESVAGEPELVAALRKDRPEPEALVTALGRLHVAGVALDWGSLFAGSSIVDLPTYAFQRERFWPGRAVGFVGDVASAGLGAADHPLLGAVVSLADADGLLLTGRLSVATHGWLADHVVSGAVFVPGTAFVELAVRAGDQVGCDRVEELTLEAPLVLPERGGVQLQLAVSAADESGRRAFTVHSRADDAGDDELWTRHGSGTLAESARPADFDLSAWPPAGAEAVEVEGLYGGLAEAGLAYGPVFQGLRAAWRRGDEVFAEVALPEQEEAGAAAFGLHPALLDAALHGISLGSFVEDTGRAGLPFEWSGVSLYATGASVVRVRLTSAGTNAVAVEVADETGAPVAAVESLVLRAASAHQPERRTAFRDSLFRTEWTTLAAAEATPARWAALGPWTAGLGVPVETADSLDDLAGLAPDFVLLAATGTGEAGDVAADARTATYRVLDVLQTWLADDRFADSRLVVVTGGAVAVGHDADVTDLAGAAVWGLVRSAQSENPGRIVLADLDAEAASAEALPAAVTSGEPHVALRAGVAHVPRLARVGSDGTLVPPVGEPGWYVGPLGGGTLDGLDIQVDDEALAPLAPGDVRIAVRAAGVNFRDVLIALGMYPGAAVMGGEVAGVVTEVGPDVTDLAAGDHVMGMVERAFGPVMVADRRRVAPVPEGWSFEQAASAPIVFLTALFGLRDLAGLRSGEKVLVHAGAGGVGMAAIQLARHFGAEVFATASEGKWDVLRSLGLDDDHIASSRDLEFEEKFLAVTGGEGVDVVLNALAGEFIDASLRLLPRGGRFLEMGKTDIRVPDVMAADFPDVEYRPFDLAEAGPDHTQTLLTDLVALVEQGALEPLPVKAWDVRRAREAFRFISQAKHVGKVALTMPRELDPEGTVLLTGATGTLGGLVARHLVAERGVRHLLLVSRRGAEAEGAAELEVELTGLGAQVRFAACDVADREALAGVLGSLERPLTGVVHTAGVLDDGVISSLTPERIDGVFRPKVDAALNLHELTRDLDLAMFVVFSSASATLGSAGQGNYAAANAFLDALAQHRRAQGLAGQSLAWGMWAQRSAMTGDLDEADLARMNRGGFGVLTSEHGLALLDAASAVDEAQLVPIPLDTAALGRGGDVPPLLRGLVRTSARRAAASRADAEVSGLAARLAGLDESEQRAALLDLIQGQAAAVLGHATGDLVDAGRPFRELGFDSLTAVELRNRLTAATGLRLPATLVFDYPTPLVLVEHLWSEVLGDVAETATPLTAATTVAKDDDPVVIVGMACRYPGGVSSPDDLWRVVRTATDAISELPRDRGWDIDNLYGADADGETITNTHEGGFVYEVPQFDAAFFGISPREALAMDPQQRLLLETAWEVFERAGIDPMSVRGSRTGVFAGASSSLYATNVSEFPEGVEGYLMTGTTTSVVSGRVAYTFGLEGPAVTVDTACSSSLVALHLAAQAIRNGECTMALAGGVTVMSTAGIFREFDRQGGLSYDGRCKAFGADADGTGWSEGAGLLLLERLSDARRNGHDVLAVVKGSAINQDGASNGLTAPNGPSQQRVIRHALANARLATDDVDVVEAHGTGTTLGDPIEAQALLATYGQDRDSDRPLWLGSVKSNIGHSQAASGVAGVIKMVMAMRHGVLPQTLHADEPTPHVDWSVGAVSLLTDAKAWPDFGRPRRAGVSSFGVSGTNAHVIVEQAPPAPPVPAAAEPEPVAAPAVVPWLLSGKSGAALRAQAERLGAYTTANGDLSPLDVGHSLATTRAMLDHRAVVLGPDRAAGTAAVTAGADASGVVTGVADVRGKVAFVFPGQGSQWVGMAAELIETSPVFAERMRECAAALSSYVDWSLFDVLDDAEALERVDVVQPVLFAVMVSLAELWRSHGVNPAAVVGHSQGEIAAACVAGALSLEDAAKVVALRSKAILALSGLGGMVSVALPVEQVRERLTGGLSVAAVNGPKSVVVSGDVAELDALLAACEADEVRARRIPVDYASHSAHVEAIRSELTTVLAEIAPRAAEVPFFSTVTADWFDTSGLDAEYWYTNLRETVRFEEATKALVEQGYRFFVEASAHPVLNLGVQETIDAVGADAVVLGSLRREEGGLVRFATSLAEGWTRGLTVDWGTFLAGGRRVDLPTYAFQRERYWLEQPPVDIDFAIKGSAEDAEFWAAVEQEDLTALAQTLEVEDQDRLSAALPLLSAWRRRRNVQSRVDEWRYAVSWKPLSLDSAAVSGRWLVVSAGDDVVSEVLERAGAEVVRLGLDGSVSRAGLAERLAGVEVDGVVSLLGLEDAAHPEFPVMSRGLADTVALVQALGDAGVAAPLWLLTRGAVSVGRSDRLTNVAQSQVWGFGRVVGLEHSERWGGLVDLPEGLDERAAGRLVALLAGGAGDEDQIALRSSGAFGRRLMRAPLGGAAAPRTWEPRGTVLITGGTGALGGHVARWAAGNGAEHLLLTSRRGLEAPGAAELEAELTALGARVTIAACDVADRDALAQLLAEHPVNAVLHAAGVGEFTAVADMTDPALADVLTVKVAGARHLDELLGDSELDAFVLFSSNAGVWGGSGQGAYAAANAYLDAVAADRRARGLTATSIAWGAWADSGMASSEDAEQHLRRRGVLPMAPELAVSALVQAVEHDETFVAVADVDWARFVPGFTAARPRPLISDIPEAAKALADGGSGDTEAAETSGIAAQLAGLSVAEQLRVVLDLVRSTAASVLGYASAEDVERTRAFREMGFDSLTAVEVRNRLATATGLKLPATVVFDYPSPAVLADFLLGQVAGAGAVADAIVATPTGTDEPIAIVGMACRLPGDVRSPEQLWQLMLSGGDALAGFPDDRGWDVEGLFGAGANFAPEGGFVYDAGQFDAAFFGISPREALAMDPQQRLLLEAAWELFERAGIDPTSLRGSQTGVFAGAGTSGYGLGLGALPEGVDGYMLTGSSASVVSGRIAYTLGLEGPAVTVDTACSSSLVALHLAAQSLRNGECSMAVAGGVAVMSTPGAFQEFSRQGGLARDGRCKPFAEAADGTGWGEGVGLLLVERLSDAIRNGHEVLAVVKGSAINQDGASNGLTAPNGPSQQRVIRQALANAGLSASDVDVVEAHGTGTTLGDPIEAQALLATYGQERDGDRPLLLGSVKSNIGHTQAASGAAGIIKMVMAMHNGMVPESLHVDRPSTHVDWTAGSVELVTENTAWPETGRPRRAGVSSFGVSGTNAHVVLEQAPAGGKRAAAEPVPGLVPWVLSAKSESALKEQAERLRAAVTDGVSPVDVAFSLATTRAALEHRAVVVGTEHEELLRGLAALAEGTSAAGVVRGTARDGGLSAVLFSGQGSQRAGMGRELYEVFPVFAEALDAVCAEFDRVLDRPLREVLFEHGDALDQTGYTQPGLFALEVALYRLVESWGVRPDYVTGHSIGELAAAHVAGVLSLEDAVTLVAARGRLMQALPAGGAMLAIAADETTVAAHLEGREAQVSIAAVNGPSSVVIAGDEDVVTELGEVFAQAGHKTRRLRVSHAFHSPHMEAMLDDFRRVAEGLTYEQPRIPVVSNLTGQAEDVASADYWVRHVRGAVRFGEGVRWLEDQGVSVFLELGPDGVLSGMAQESVTGEPELIAALRKDRPEPEALVTALGRLHVAGVTPDWAAFFAGRNARRVDLPTYAFQRRHYWLESAASAEAGEAGAADAQFWSAVERLDADSLAGTLEVDGEALRAVLPALSTWRGKQREQSTVDDWRYRVEWKPLAQPADSVLTGTWLLVTAESGTEQQGLSADVAASVESRSGSVIRLELAEDVLHRDGVAARLREATGDKALAGIVSLLAVDDRPHAEYAVVPRGVSNTLLLVQALGDAGVEAPLWLLTRGAVSVGRADRLTSSAQAQAWGLGRVVSLEHPGRWGGLVDLPEALDERARGRLCAALAGIEDEDQLAIRTSGVFGRRLVRAPLREAAAAARWQPRGTVLVTGGTGALGGHVARWAARNGAEHVVLTSRRGPDADGARDLEAELTGLGARVTLAACDIADRDAVATLVKGLAADGDPVRAVVHAAGVGQGTPLPAMSLAEFADIVAAKAAGALHLDEVLSDVELDAFVSFSSISATWGSGLQGAYAAGNAFLDALAEQRRERGLAATSVAWGPWAEGGMADGEAGEQLLRRGLRVMAPDLAVTAMEQAIGHGDTALTVADVDWARFVPGYTVARPRPLINGVPEVPALLEAADGGQGDTGTEVSEFAQRLAGLSETERDRAALDLVRTEAAAVLGLAGPHEVEPSRPFSEIGFDSLTAVEVRNRLNAATGLRLPATMVFDHPTPVVLAKHLLTETVPHTGATGDPVLSELDRLETAISAAEPDEQTRSRVTARLQLLLAKWTEATGPETPEPTAAERFETATHEDVFAFIDNELGLS</sequence>
<dbReference type="FunFam" id="3.40.47.10:FF:000019">
    <property type="entry name" value="Polyketide synthase type I"/>
    <property type="match status" value="3"/>
</dbReference>
<dbReference type="Pfam" id="PF21089">
    <property type="entry name" value="PKS_DH_N"/>
    <property type="match status" value="1"/>
</dbReference>
<dbReference type="InterPro" id="IPR057326">
    <property type="entry name" value="KR_dom"/>
</dbReference>
<dbReference type="InterPro" id="IPR014043">
    <property type="entry name" value="Acyl_transferase_dom"/>
</dbReference>
<dbReference type="PANTHER" id="PTHR43775">
    <property type="entry name" value="FATTY ACID SYNTHASE"/>
    <property type="match status" value="1"/>
</dbReference>
<dbReference type="FunFam" id="1.10.1200.10:FF:000007">
    <property type="entry name" value="Probable polyketide synthase pks17"/>
    <property type="match status" value="3"/>
</dbReference>
<feature type="domain" description="Carrier" evidence="10">
    <location>
        <begin position="2000"/>
        <end position="2075"/>
    </location>
</feature>
<dbReference type="PROSITE" id="PS00606">
    <property type="entry name" value="KS3_1"/>
    <property type="match status" value="3"/>
</dbReference>
<dbReference type="GO" id="GO:0004315">
    <property type="term" value="F:3-oxoacyl-[acyl-carrier-protein] synthase activity"/>
    <property type="evidence" value="ECO:0007669"/>
    <property type="project" value="InterPro"/>
</dbReference>
<dbReference type="SUPFAM" id="SSF51735">
    <property type="entry name" value="NAD(P)-binding Rossmann-fold domains"/>
    <property type="match status" value="7"/>
</dbReference>
<dbReference type="InterPro" id="IPR013154">
    <property type="entry name" value="ADH-like_N"/>
</dbReference>
<dbReference type="FunFam" id="3.90.180.10:FF:000032">
    <property type="entry name" value="Probable polyketide synthase pks1"/>
    <property type="match status" value="1"/>
</dbReference>
<feature type="region of interest" description="N-terminal hotdog fold" evidence="9">
    <location>
        <begin position="928"/>
        <end position="1053"/>
    </location>
</feature>
<dbReference type="InterPro" id="IPR049900">
    <property type="entry name" value="PKS_mFAS_DH"/>
</dbReference>
<dbReference type="PROSITE" id="PS50075">
    <property type="entry name" value="CARRIER"/>
    <property type="match status" value="3"/>
</dbReference>
<dbReference type="Pfam" id="PF00550">
    <property type="entry name" value="PP-binding"/>
    <property type="match status" value="3"/>
</dbReference>
<dbReference type="InterPro" id="IPR011032">
    <property type="entry name" value="GroES-like_sf"/>
</dbReference>
<dbReference type="Pfam" id="PF00109">
    <property type="entry name" value="ketoacyl-synt"/>
    <property type="match status" value="3"/>
</dbReference>
<keyword evidence="14" id="KW-1185">Reference proteome</keyword>
<dbReference type="GO" id="GO:0008270">
    <property type="term" value="F:zinc ion binding"/>
    <property type="evidence" value="ECO:0007669"/>
    <property type="project" value="InterPro"/>
</dbReference>
<dbReference type="SMART" id="SM01294">
    <property type="entry name" value="PKS_PP_betabranch"/>
    <property type="match status" value="3"/>
</dbReference>
<comment type="pathway">
    <text evidence="2">Antibiotic biosynthesis.</text>
</comment>
<dbReference type="SUPFAM" id="SSF50129">
    <property type="entry name" value="GroES-like"/>
    <property type="match status" value="1"/>
</dbReference>
<dbReference type="Gene3D" id="3.90.180.10">
    <property type="entry name" value="Medium-chain alcohol dehydrogenases, catalytic domain"/>
    <property type="match status" value="1"/>
</dbReference>
<proteinExistence type="predicted"/>
<evidence type="ECO:0000259" key="11">
    <source>
        <dbReference type="PROSITE" id="PS52004"/>
    </source>
</evidence>
<feature type="region of interest" description="C-terminal hotdog fold" evidence="9">
    <location>
        <begin position="1065"/>
        <end position="1204"/>
    </location>
</feature>
<dbReference type="InterPro" id="IPR049551">
    <property type="entry name" value="PKS_DH_C"/>
</dbReference>
<dbReference type="InterPro" id="IPR020807">
    <property type="entry name" value="PKS_DH"/>
</dbReference>
<accession>A0A2G1XKT8</accession>
<evidence type="ECO:0000313" key="14">
    <source>
        <dbReference type="Proteomes" id="UP000222531"/>
    </source>
</evidence>
<dbReference type="CDD" id="cd08952">
    <property type="entry name" value="KR_1_SDR_x"/>
    <property type="match status" value="2"/>
</dbReference>
<evidence type="ECO:0000259" key="10">
    <source>
        <dbReference type="PROSITE" id="PS50075"/>
    </source>
</evidence>
<dbReference type="Pfam" id="PF18369">
    <property type="entry name" value="PKS_DE"/>
    <property type="match status" value="2"/>
</dbReference>
<dbReference type="Gene3D" id="3.30.70.3290">
    <property type="match status" value="3"/>
</dbReference>
<keyword evidence="6" id="KW-0045">Antibiotic biosynthesis</keyword>
<dbReference type="RefSeq" id="WP_099199032.1">
    <property type="nucleotide sequence ID" value="NZ_NHZO01000136.1"/>
</dbReference>
<dbReference type="PANTHER" id="PTHR43775:SF51">
    <property type="entry name" value="INACTIVE PHENOLPHTHIOCEROL SYNTHESIS POLYKETIDE SYNTHASE TYPE I PKS1-RELATED"/>
    <property type="match status" value="1"/>
</dbReference>
<dbReference type="InterPro" id="IPR020841">
    <property type="entry name" value="PKS_Beta-ketoAc_synthase_dom"/>
</dbReference>
<dbReference type="Gene3D" id="3.40.366.10">
    <property type="entry name" value="Malonyl-Coenzyme A Acyl Carrier Protein, domain 2"/>
    <property type="match status" value="3"/>
</dbReference>
<gene>
    <name evidence="13" type="ORF">BLA24_12240</name>
</gene>
<dbReference type="Pfam" id="PF16197">
    <property type="entry name" value="KAsynt_C_assoc"/>
    <property type="match status" value="3"/>
</dbReference>
<dbReference type="FunFam" id="3.40.366.10:FF:000002">
    <property type="entry name" value="Probable polyketide synthase 2"/>
    <property type="match status" value="3"/>
</dbReference>
<evidence type="ECO:0000313" key="13">
    <source>
        <dbReference type="EMBL" id="PHQ51840.1"/>
    </source>
</evidence>
<feature type="active site" description="Proton donor; for dehydratase activity" evidence="9">
    <location>
        <position position="1126"/>
    </location>
</feature>
<comment type="cofactor">
    <cofactor evidence="1">
        <name>pantetheine 4'-phosphate</name>
        <dbReference type="ChEBI" id="CHEBI:47942"/>
    </cofactor>
</comment>
<dbReference type="Pfam" id="PF08240">
    <property type="entry name" value="ADH_N"/>
    <property type="match status" value="1"/>
</dbReference>
<dbReference type="InterPro" id="IPR006162">
    <property type="entry name" value="Ppantetheine_attach_site"/>
</dbReference>
<dbReference type="InterPro" id="IPR049552">
    <property type="entry name" value="PKS_DH_N"/>
</dbReference>
<dbReference type="InterPro" id="IPR001227">
    <property type="entry name" value="Ac_transferase_dom_sf"/>
</dbReference>
<feature type="domain" description="Carrier" evidence="10">
    <location>
        <begin position="5044"/>
        <end position="5119"/>
    </location>
</feature>
<evidence type="ECO:0000256" key="5">
    <source>
        <dbReference type="ARBA" id="ARBA00022679"/>
    </source>
</evidence>
<feature type="domain" description="Ketosynthase family 3 (KS3)" evidence="11">
    <location>
        <begin position="3613"/>
        <end position="4034"/>
    </location>
</feature>
<dbReference type="InterPro" id="IPR050091">
    <property type="entry name" value="PKS_NRPS_Biosynth_Enz"/>
</dbReference>
<dbReference type="Proteomes" id="UP000222531">
    <property type="component" value="Unassembled WGS sequence"/>
</dbReference>
<dbReference type="InterPro" id="IPR018201">
    <property type="entry name" value="Ketoacyl_synth_AS"/>
</dbReference>
<dbReference type="Gene3D" id="3.40.50.11460">
    <property type="match status" value="1"/>
</dbReference>
<dbReference type="Gene3D" id="3.10.129.110">
    <property type="entry name" value="Polyketide synthase dehydratase"/>
    <property type="match status" value="1"/>
</dbReference>
<dbReference type="GO" id="GO:0004312">
    <property type="term" value="F:fatty acid synthase activity"/>
    <property type="evidence" value="ECO:0007669"/>
    <property type="project" value="TreeGrafter"/>
</dbReference>
<dbReference type="InterPro" id="IPR016039">
    <property type="entry name" value="Thiolase-like"/>
</dbReference>
<dbReference type="InterPro" id="IPR055123">
    <property type="entry name" value="SpnB-like_Rossmann"/>
</dbReference>
<feature type="active site" description="Proton acceptor; for dehydratase activity" evidence="9">
    <location>
        <position position="960"/>
    </location>
</feature>
<dbReference type="Gene3D" id="3.40.47.10">
    <property type="match status" value="3"/>
</dbReference>
<dbReference type="SMART" id="SM00822">
    <property type="entry name" value="PKS_KR"/>
    <property type="match status" value="3"/>
</dbReference>
<dbReference type="SMART" id="SM00825">
    <property type="entry name" value="PKS_KS"/>
    <property type="match status" value="3"/>
</dbReference>
<evidence type="ECO:0000256" key="4">
    <source>
        <dbReference type="ARBA" id="ARBA00022553"/>
    </source>
</evidence>
<keyword evidence="3" id="KW-0596">Phosphopantetheine</keyword>